<dbReference type="PANTHER" id="PTHR37610:SF97">
    <property type="entry name" value="RETROTRANSPOSON GAG DOMAIN-CONTAINING PROTEIN"/>
    <property type="match status" value="1"/>
</dbReference>
<dbReference type="PANTHER" id="PTHR37610">
    <property type="entry name" value="CCHC-TYPE DOMAIN-CONTAINING PROTEIN"/>
    <property type="match status" value="1"/>
</dbReference>
<organism evidence="3 4">
    <name type="scientific">Vitis rotundifolia</name>
    <name type="common">Muscadine grape</name>
    <dbReference type="NCBI Taxonomy" id="103349"/>
    <lineage>
        <taxon>Eukaryota</taxon>
        <taxon>Viridiplantae</taxon>
        <taxon>Streptophyta</taxon>
        <taxon>Embryophyta</taxon>
        <taxon>Tracheophyta</taxon>
        <taxon>Spermatophyta</taxon>
        <taxon>Magnoliopsida</taxon>
        <taxon>eudicotyledons</taxon>
        <taxon>Gunneridae</taxon>
        <taxon>Pentapetalae</taxon>
        <taxon>rosids</taxon>
        <taxon>Vitales</taxon>
        <taxon>Vitaceae</taxon>
        <taxon>Viteae</taxon>
        <taxon>Vitis</taxon>
    </lineage>
</organism>
<evidence type="ECO:0000256" key="1">
    <source>
        <dbReference type="SAM" id="MobiDB-lite"/>
    </source>
</evidence>
<evidence type="ECO:0000259" key="2">
    <source>
        <dbReference type="Pfam" id="PF14244"/>
    </source>
</evidence>
<accession>A0AA39A269</accession>
<feature type="region of interest" description="Disordered" evidence="1">
    <location>
        <begin position="1"/>
        <end position="26"/>
    </location>
</feature>
<keyword evidence="4" id="KW-1185">Reference proteome</keyword>
<feature type="domain" description="Retrotransposon Copia-like N-terminal" evidence="2">
    <location>
        <begin position="31"/>
        <end position="78"/>
    </location>
</feature>
<evidence type="ECO:0000313" key="4">
    <source>
        <dbReference type="Proteomes" id="UP001168098"/>
    </source>
</evidence>
<comment type="caution">
    <text evidence="3">The sequence shown here is derived from an EMBL/GenBank/DDBJ whole genome shotgun (WGS) entry which is preliminary data.</text>
</comment>
<dbReference type="Proteomes" id="UP001168098">
    <property type="component" value="Unassembled WGS sequence"/>
</dbReference>
<name>A0AA39A269_VITRO</name>
<protein>
    <recommendedName>
        <fullName evidence="2">Retrotransposon Copia-like N-terminal domain-containing protein</fullName>
    </recommendedName>
</protein>
<sequence length="119" mass="13189">MARGGYNNSRMVVGSSTPSPLEDSSNPFFLHNRDHPGLILVSHHLTGANYNTWSRAMFMALTAKNKVGFVNGCISQPNDEDLFYGAWTQCNSMVISWILNSVSREIADSLLYIATAFEI</sequence>
<reference evidence="3 4" key="1">
    <citation type="journal article" date="2023" name="BMC Biotechnol.">
        <title>Vitis rotundifolia cv Carlos genome sequencing.</title>
        <authorList>
            <person name="Huff M."/>
            <person name="Hulse-Kemp A."/>
            <person name="Scheffler B."/>
            <person name="Youngblood R."/>
            <person name="Simpson S."/>
            <person name="Babiker E."/>
            <person name="Staton M."/>
        </authorList>
    </citation>
    <scope>NUCLEOTIDE SEQUENCE [LARGE SCALE GENOMIC DNA]</scope>
    <source>
        <tissue evidence="3">Leaf</tissue>
    </source>
</reference>
<dbReference type="InterPro" id="IPR029472">
    <property type="entry name" value="Copia-like_N"/>
</dbReference>
<dbReference type="AlphaFoldDB" id="A0AA39A269"/>
<proteinExistence type="predicted"/>
<evidence type="ECO:0000313" key="3">
    <source>
        <dbReference type="EMBL" id="KAJ9699585.1"/>
    </source>
</evidence>
<dbReference type="EMBL" id="JARBHA010000006">
    <property type="protein sequence ID" value="KAJ9699585.1"/>
    <property type="molecule type" value="Genomic_DNA"/>
</dbReference>
<gene>
    <name evidence="3" type="ORF">PVL29_008264</name>
</gene>
<dbReference type="Pfam" id="PF14244">
    <property type="entry name" value="Retrotran_gag_3"/>
    <property type="match status" value="1"/>
</dbReference>